<proteinExistence type="predicted"/>
<sequence>MIRNPARPSRPDGISSTAWKGSRAARVSSERTEQVRRVRTHRLILPGDWVLALREKLEEIRNLMASEPAGFLEQGKMLERNRALMTEVHGQ</sequence>
<name>A0A6B0XY74_9RHOB</name>
<accession>A0A6B0XY74</accession>
<feature type="region of interest" description="Disordered" evidence="1">
    <location>
        <begin position="1"/>
        <end position="30"/>
    </location>
</feature>
<evidence type="ECO:0000256" key="1">
    <source>
        <dbReference type="SAM" id="MobiDB-lite"/>
    </source>
</evidence>
<dbReference type="AlphaFoldDB" id="A0A6B0XY74"/>
<comment type="caution">
    <text evidence="2">The sequence shown here is derived from an EMBL/GenBank/DDBJ whole genome shotgun (WGS) entry which is preliminary data.</text>
</comment>
<protein>
    <submittedName>
        <fullName evidence="2">Uncharacterized protein</fullName>
    </submittedName>
</protein>
<organism evidence="2">
    <name type="scientific">Boseongicola sp. SB0664_bin_43</name>
    <dbReference type="NCBI Taxonomy" id="2604844"/>
    <lineage>
        <taxon>Bacteria</taxon>
        <taxon>Pseudomonadati</taxon>
        <taxon>Pseudomonadota</taxon>
        <taxon>Alphaproteobacteria</taxon>
        <taxon>Rhodobacterales</taxon>
        <taxon>Paracoccaceae</taxon>
        <taxon>Boseongicola</taxon>
    </lineage>
</organism>
<dbReference type="EMBL" id="VXRY01000057">
    <property type="protein sequence ID" value="MXY32763.1"/>
    <property type="molecule type" value="Genomic_DNA"/>
</dbReference>
<gene>
    <name evidence="2" type="ORF">F4Y60_01475</name>
</gene>
<evidence type="ECO:0000313" key="2">
    <source>
        <dbReference type="EMBL" id="MXY32763.1"/>
    </source>
</evidence>
<reference evidence="2" key="1">
    <citation type="submission" date="2019-09" db="EMBL/GenBank/DDBJ databases">
        <title>Characterisation of the sponge microbiome using genome-centric metagenomics.</title>
        <authorList>
            <person name="Engelberts J.P."/>
            <person name="Robbins S.J."/>
            <person name="De Goeij J.M."/>
            <person name="Aranda M."/>
            <person name="Bell S.C."/>
            <person name="Webster N.S."/>
        </authorList>
    </citation>
    <scope>NUCLEOTIDE SEQUENCE</scope>
    <source>
        <strain evidence="2">SB0664_bin_43</strain>
    </source>
</reference>